<dbReference type="SUPFAM" id="SSF55781">
    <property type="entry name" value="GAF domain-like"/>
    <property type="match status" value="1"/>
</dbReference>
<dbReference type="EMBL" id="JANFNG010000019">
    <property type="protein sequence ID" value="MCQ4083221.1"/>
    <property type="molecule type" value="Genomic_DNA"/>
</dbReference>
<feature type="region of interest" description="Disordered" evidence="2">
    <location>
        <begin position="1"/>
        <end position="27"/>
    </location>
</feature>
<dbReference type="Pfam" id="PF07228">
    <property type="entry name" value="SpoIIE"/>
    <property type="match status" value="1"/>
</dbReference>
<dbReference type="Proteomes" id="UP001057702">
    <property type="component" value="Unassembled WGS sequence"/>
</dbReference>
<comment type="caution">
    <text evidence="5">The sequence shown here is derived from an EMBL/GenBank/DDBJ whole genome shotgun (WGS) entry which is preliminary data.</text>
</comment>
<dbReference type="InterPro" id="IPR000014">
    <property type="entry name" value="PAS"/>
</dbReference>
<evidence type="ECO:0000256" key="1">
    <source>
        <dbReference type="ARBA" id="ARBA00022801"/>
    </source>
</evidence>
<reference evidence="5" key="1">
    <citation type="submission" date="2022-06" db="EMBL/GenBank/DDBJ databases">
        <title>Draft genome sequence of Streptomyces sp. RB6PN25 isolated from peat swamp forest in Thailand.</title>
        <authorList>
            <person name="Duangmal K."/>
            <person name="Klaysubun C."/>
        </authorList>
    </citation>
    <scope>NUCLEOTIDE SEQUENCE</scope>
    <source>
        <strain evidence="5">RB6PN25</strain>
    </source>
</reference>
<evidence type="ECO:0000313" key="6">
    <source>
        <dbReference type="Proteomes" id="UP001057702"/>
    </source>
</evidence>
<dbReference type="Gene3D" id="3.60.40.10">
    <property type="entry name" value="PPM-type phosphatase domain"/>
    <property type="match status" value="1"/>
</dbReference>
<dbReference type="Pfam" id="PF13581">
    <property type="entry name" value="HATPase_c_2"/>
    <property type="match status" value="1"/>
</dbReference>
<dbReference type="PROSITE" id="PS50112">
    <property type="entry name" value="PAS"/>
    <property type="match status" value="1"/>
</dbReference>
<protein>
    <submittedName>
        <fullName evidence="5">SpoIIE family protein phosphatase</fullName>
    </submittedName>
</protein>
<dbReference type="CDD" id="cd00130">
    <property type="entry name" value="PAS"/>
    <property type="match status" value="1"/>
</dbReference>
<feature type="domain" description="PPM-type phosphatase" evidence="4">
    <location>
        <begin position="512"/>
        <end position="720"/>
    </location>
</feature>
<dbReference type="SUPFAM" id="SSF55785">
    <property type="entry name" value="PYP-like sensor domain (PAS domain)"/>
    <property type="match status" value="1"/>
</dbReference>
<dbReference type="PANTHER" id="PTHR43156:SF2">
    <property type="entry name" value="STAGE II SPORULATION PROTEIN E"/>
    <property type="match status" value="1"/>
</dbReference>
<dbReference type="PROSITE" id="PS51746">
    <property type="entry name" value="PPM_2"/>
    <property type="match status" value="1"/>
</dbReference>
<dbReference type="RefSeq" id="WP_255922144.1">
    <property type="nucleotide sequence ID" value="NZ_JANFNG010000019.1"/>
</dbReference>
<dbReference type="InterPro" id="IPR036457">
    <property type="entry name" value="PPM-type-like_dom_sf"/>
</dbReference>
<dbReference type="SMART" id="SM00065">
    <property type="entry name" value="GAF"/>
    <property type="match status" value="1"/>
</dbReference>
<evidence type="ECO:0000259" key="4">
    <source>
        <dbReference type="PROSITE" id="PS51746"/>
    </source>
</evidence>
<dbReference type="Gene3D" id="3.30.565.10">
    <property type="entry name" value="Histidine kinase-like ATPase, C-terminal domain"/>
    <property type="match status" value="1"/>
</dbReference>
<dbReference type="Gene3D" id="3.30.450.20">
    <property type="entry name" value="PAS domain"/>
    <property type="match status" value="1"/>
</dbReference>
<dbReference type="SMART" id="SM00331">
    <property type="entry name" value="PP2C_SIG"/>
    <property type="match status" value="1"/>
</dbReference>
<dbReference type="CDD" id="cd16936">
    <property type="entry name" value="HATPase_RsbW-like"/>
    <property type="match status" value="1"/>
</dbReference>
<evidence type="ECO:0000313" key="5">
    <source>
        <dbReference type="EMBL" id="MCQ4083221.1"/>
    </source>
</evidence>
<keyword evidence="6" id="KW-1185">Reference proteome</keyword>
<keyword evidence="1" id="KW-0378">Hydrolase</keyword>
<accession>A0ABT1PZW8</accession>
<feature type="domain" description="PAS" evidence="3">
    <location>
        <begin position="41"/>
        <end position="70"/>
    </location>
</feature>
<evidence type="ECO:0000259" key="3">
    <source>
        <dbReference type="PROSITE" id="PS50112"/>
    </source>
</evidence>
<feature type="compositionally biased region" description="Polar residues" evidence="2">
    <location>
        <begin position="8"/>
        <end position="23"/>
    </location>
</feature>
<dbReference type="PANTHER" id="PTHR43156">
    <property type="entry name" value="STAGE II SPORULATION PROTEIN E-RELATED"/>
    <property type="match status" value="1"/>
</dbReference>
<dbReference type="InterPro" id="IPR001932">
    <property type="entry name" value="PPM-type_phosphatase-like_dom"/>
</dbReference>
<dbReference type="InterPro" id="IPR029016">
    <property type="entry name" value="GAF-like_dom_sf"/>
</dbReference>
<dbReference type="Gene3D" id="3.30.450.40">
    <property type="match status" value="1"/>
</dbReference>
<dbReference type="InterPro" id="IPR052016">
    <property type="entry name" value="Bact_Sigma-Reg"/>
</dbReference>
<gene>
    <name evidence="5" type="ORF">NGB36_22100</name>
</gene>
<dbReference type="InterPro" id="IPR036890">
    <property type="entry name" value="HATPase_C_sf"/>
</dbReference>
<proteinExistence type="predicted"/>
<organism evidence="5 6">
    <name type="scientific">Streptomyces humicola</name>
    <dbReference type="NCBI Taxonomy" id="2953240"/>
    <lineage>
        <taxon>Bacteria</taxon>
        <taxon>Bacillati</taxon>
        <taxon>Actinomycetota</taxon>
        <taxon>Actinomycetes</taxon>
        <taxon>Kitasatosporales</taxon>
        <taxon>Streptomycetaceae</taxon>
        <taxon>Streptomyces</taxon>
    </lineage>
</organism>
<dbReference type="InterPro" id="IPR003018">
    <property type="entry name" value="GAF"/>
</dbReference>
<dbReference type="InterPro" id="IPR035965">
    <property type="entry name" value="PAS-like_dom_sf"/>
</dbReference>
<name>A0ABT1PZW8_9ACTN</name>
<sequence length="850" mass="89835">MTAVPSDQAGTDTDTRTAPSASIGNGGRTGAPVAALLRLAVLTVDPDGRISHWNRGAQELFGHTWETVFGHRAAGLLSTASADGRPGAGRDALDLLDDLTRPAWAGSLAVTDRDGAVREALWWSYRIVEPAGRSLLVLAADAQPLRSGALRLTLGDRMVSYAPDDPRGGAVRVTARLAEPTAHGGEPSRLGTVLPRVSPSRLERIVRQVAPLGNPALEVDGSVPIPVLPYEAAEAARSPCLRREVPPAAAPAELLPAPRHRSGDAVPASALTPVPPDAFTPAAPGHLVDQQLALLRETGARVGTTLDLTTTARELCDVAVPRFADFATVLVVDHVFSDSGYSGYSGAFESFGACEAPAPGAGRAVTVRHVASAGGRTGGWGAAQPEGEVLSLRLKQSPGFAGPMLLPVVEAALAAGLAEDLGVPALGRLLPGRSVLLVPLTARGTLLGRMCFVRHPQRRPFNARDIATATELAARGAVHLDNARLHRLESRAAATLQRSMLPTSPPRIPGVRIAHHYRPGDRQAQVGGDWFDAIQLPGGRVALIVGDVMGHGLLSAAVMGQFRTAVQTMAALDLPPAQLLRHLDNLAQRLGADHLATCVYAVYDPIHRTLTLANAGHIPPVLARHDGRSELLQIPKGAPIGVGGVAFETVEVPVPDGSWLVLCTDGLVEVRGQGIDAGLAALCANVIEPQQTPEDVCQQILARVHSDDRGDDVALLVARFEGILASDVAQWPLALDPSQVRAARTLTRKQLAAWGISQLSELTELLVSELVTNALRVASQRVELRLMRVGKLLVEVSDDDHNLPQLRRADADDEDGRGLTLVSNLSLRWGTSRQAVGKVVWFELPLPHHP</sequence>
<dbReference type="InterPro" id="IPR003594">
    <property type="entry name" value="HATPase_dom"/>
</dbReference>
<evidence type="ECO:0000256" key="2">
    <source>
        <dbReference type="SAM" id="MobiDB-lite"/>
    </source>
</evidence>
<dbReference type="SUPFAM" id="SSF81606">
    <property type="entry name" value="PP2C-like"/>
    <property type="match status" value="1"/>
</dbReference>